<sequence length="490" mass="56285">MGKQPSTKRVPSEINWLGNGENISHLTFFNFFKSYNRRRAQSRFLATVKYIENEDKKNEVLDNYTKWRKTKSAKDFWKQREASAGRSSASQQDNADDLLSTTNYTNITNTNTNTTNTTATTTTTSDAIETISLSDAKEIIALGNNEPTSHRFSKALHEFKRDIFGSLDSLLTYESHLQHLLALSNILFIGKNSCYPGLQRYFEEPIQIIRQTMYDSFIFNRVDHKFPMDVLVALITITNDLNCGSLTLLNAETKILALTNNCTDKVLIRLLQCVKSMVESLPVVTQKKEIKEFELCTRFLQPCFQKLFDNDNDEILFKWLNVSCFTDTDIDSSQKRPDGCVENDNKAIGYFEVKPIKHSKNHKKINIDLHRLCTFAKIGTATYKSKYMFQVMAVGTNVQFHISEAIGDILIVSELDSIRLPLSLDELPQLIPYLDRLYNVVEAIHRLCYPCHAMQVNNSFGQVVKPKVIKAIMEKSTDRIRENPFYHPYR</sequence>
<dbReference type="Proteomes" id="UP001476247">
    <property type="component" value="Unassembled WGS sequence"/>
</dbReference>
<keyword evidence="2" id="KW-1185">Reference proteome</keyword>
<dbReference type="EMBL" id="BAABUJ010000035">
    <property type="protein sequence ID" value="GAA5804506.1"/>
    <property type="molecule type" value="Genomic_DNA"/>
</dbReference>
<comment type="caution">
    <text evidence="1">The sequence shown here is derived from an EMBL/GenBank/DDBJ whole genome shotgun (WGS) entry which is preliminary data.</text>
</comment>
<gene>
    <name evidence="1" type="ORF">HPULCUR_010004</name>
</gene>
<reference evidence="1 2" key="1">
    <citation type="submission" date="2024-04" db="EMBL/GenBank/DDBJ databases">
        <title>genome sequences of Mucor flavus KT1a and Helicostylum pulchrum KT1b strains isolation_sourced from the surface of a dry-aged beef.</title>
        <authorList>
            <person name="Toyotome T."/>
            <person name="Hosono M."/>
            <person name="Torimaru M."/>
            <person name="Fukuda K."/>
            <person name="Mikami N."/>
        </authorList>
    </citation>
    <scope>NUCLEOTIDE SEQUENCE [LARGE SCALE GENOMIC DNA]</scope>
    <source>
        <strain evidence="1 2">KT1b</strain>
    </source>
</reference>
<proteinExistence type="predicted"/>
<name>A0ABP9YC19_9FUNG</name>
<organism evidence="1 2">
    <name type="scientific">Helicostylum pulchrum</name>
    <dbReference type="NCBI Taxonomy" id="562976"/>
    <lineage>
        <taxon>Eukaryota</taxon>
        <taxon>Fungi</taxon>
        <taxon>Fungi incertae sedis</taxon>
        <taxon>Mucoromycota</taxon>
        <taxon>Mucoromycotina</taxon>
        <taxon>Mucoromycetes</taxon>
        <taxon>Mucorales</taxon>
        <taxon>Mucorineae</taxon>
        <taxon>Mucoraceae</taxon>
        <taxon>Helicostylum</taxon>
    </lineage>
</organism>
<accession>A0ABP9YC19</accession>
<evidence type="ECO:0000313" key="2">
    <source>
        <dbReference type="Proteomes" id="UP001476247"/>
    </source>
</evidence>
<evidence type="ECO:0000313" key="1">
    <source>
        <dbReference type="EMBL" id="GAA5804506.1"/>
    </source>
</evidence>
<protein>
    <submittedName>
        <fullName evidence="1">Uncharacterized protein</fullName>
    </submittedName>
</protein>